<feature type="transmembrane region" description="Helical" evidence="2">
    <location>
        <begin position="191"/>
        <end position="213"/>
    </location>
</feature>
<feature type="transmembrane region" description="Helical" evidence="2">
    <location>
        <begin position="85"/>
        <end position="110"/>
    </location>
</feature>
<keyword evidence="2" id="KW-0472">Membrane</keyword>
<feature type="transmembrane region" description="Helical" evidence="2">
    <location>
        <begin position="60"/>
        <end position="79"/>
    </location>
</feature>
<keyword evidence="1" id="KW-0175">Coiled coil</keyword>
<dbReference type="STRING" id="1122184.SAMN02745176_01200"/>
<evidence type="ECO:0000256" key="2">
    <source>
        <dbReference type="SAM" id="Phobius"/>
    </source>
</evidence>
<evidence type="ECO:0000313" key="4">
    <source>
        <dbReference type="EMBL" id="SHI74728.1"/>
    </source>
</evidence>
<organism evidence="4 5">
    <name type="scientific">Lutispora thermophila DSM 19022</name>
    <dbReference type="NCBI Taxonomy" id="1122184"/>
    <lineage>
        <taxon>Bacteria</taxon>
        <taxon>Bacillati</taxon>
        <taxon>Bacillota</taxon>
        <taxon>Clostridia</taxon>
        <taxon>Lutisporales</taxon>
        <taxon>Lutisporaceae</taxon>
        <taxon>Lutispora</taxon>
    </lineage>
</organism>
<dbReference type="PANTHER" id="PTHR40448:SF1">
    <property type="entry name" value="TWO-COMPONENT SENSOR HISTIDINE KINASE"/>
    <property type="match status" value="1"/>
</dbReference>
<dbReference type="RefSeq" id="WP_073025329.1">
    <property type="nucleotide sequence ID" value="NZ_FQZS01000007.1"/>
</dbReference>
<dbReference type="EMBL" id="FQZS01000007">
    <property type="protein sequence ID" value="SHI74728.1"/>
    <property type="molecule type" value="Genomic_DNA"/>
</dbReference>
<dbReference type="Proteomes" id="UP000184442">
    <property type="component" value="Unassembled WGS sequence"/>
</dbReference>
<evidence type="ECO:0000313" key="5">
    <source>
        <dbReference type="Proteomes" id="UP000184442"/>
    </source>
</evidence>
<dbReference type="InterPro" id="IPR036890">
    <property type="entry name" value="HATPase_C_sf"/>
</dbReference>
<feature type="transmembrane region" description="Helical" evidence="2">
    <location>
        <begin position="7"/>
        <end position="26"/>
    </location>
</feature>
<dbReference type="Pfam" id="PF14501">
    <property type="entry name" value="HATPase_c_5"/>
    <property type="match status" value="1"/>
</dbReference>
<protein>
    <submittedName>
        <fullName evidence="4">GHKL domain-containing protein</fullName>
    </submittedName>
</protein>
<dbReference type="OrthoDB" id="1656061at2"/>
<evidence type="ECO:0000256" key="1">
    <source>
        <dbReference type="SAM" id="Coils"/>
    </source>
</evidence>
<dbReference type="GO" id="GO:0042802">
    <property type="term" value="F:identical protein binding"/>
    <property type="evidence" value="ECO:0007669"/>
    <property type="project" value="TreeGrafter"/>
</dbReference>
<proteinExistence type="predicted"/>
<keyword evidence="2" id="KW-0812">Transmembrane</keyword>
<sequence>MLLIANFFVSLITGAMFYISAIRLLSCDFNKRKAILFISCYAFCNALIRSNKYYDNITSLMKLFFVMTVVVLLTNAFIIRDIIKSFYYTVLVYTVALINESVVVFLMVKIFDISLKAMQNHILYMTIASLSVFWMTYIAIIAMKYLWDKKKNIAKSIKNGAYIIFALLTFMVTAANILVYNKYMEMIDSRLIFINILITFLYFLLTIAVYRIYSNLAINEQENKQLKAYINMAEELIDEYRRIRHNTHNIIESASAFIEANDMEGLKEHLSSVIERQNRINKNNIASLYKIAHPGVKGLLYSKIGKMEELSLNINVEITTDMEHINVNVSDLCEILGVFLDNSIEAARLTKDKYVELCIFEDNECYTIVIKNSYDMNQKKDGNGIGLKTVKSILKKYPNMLNNTIIDEKYYTQELLIKK</sequence>
<feature type="domain" description="Sensor histidine kinase NatK-like C-terminal" evidence="3">
    <location>
        <begin position="328"/>
        <end position="417"/>
    </location>
</feature>
<dbReference type="PANTHER" id="PTHR40448">
    <property type="entry name" value="TWO-COMPONENT SENSOR HISTIDINE KINASE"/>
    <property type="match status" value="1"/>
</dbReference>
<feature type="transmembrane region" description="Helical" evidence="2">
    <location>
        <begin position="159"/>
        <end position="179"/>
    </location>
</feature>
<dbReference type="InterPro" id="IPR032834">
    <property type="entry name" value="NatK-like_C"/>
</dbReference>
<gene>
    <name evidence="4" type="ORF">SAMN02745176_01200</name>
</gene>
<evidence type="ECO:0000259" key="3">
    <source>
        <dbReference type="Pfam" id="PF14501"/>
    </source>
</evidence>
<keyword evidence="2" id="KW-1133">Transmembrane helix</keyword>
<keyword evidence="5" id="KW-1185">Reference proteome</keyword>
<accession>A0A1M6DP15</accession>
<dbReference type="AlphaFoldDB" id="A0A1M6DP15"/>
<reference evidence="4 5" key="1">
    <citation type="submission" date="2016-11" db="EMBL/GenBank/DDBJ databases">
        <authorList>
            <person name="Jaros S."/>
            <person name="Januszkiewicz K."/>
            <person name="Wedrychowicz H."/>
        </authorList>
    </citation>
    <scope>NUCLEOTIDE SEQUENCE [LARGE SCALE GENOMIC DNA]</scope>
    <source>
        <strain evidence="4 5">DSM 19022</strain>
    </source>
</reference>
<dbReference type="SUPFAM" id="SSF55874">
    <property type="entry name" value="ATPase domain of HSP90 chaperone/DNA topoisomerase II/histidine kinase"/>
    <property type="match status" value="1"/>
</dbReference>
<feature type="coiled-coil region" evidence="1">
    <location>
        <begin position="219"/>
        <end position="246"/>
    </location>
</feature>
<dbReference type="Gene3D" id="3.30.565.10">
    <property type="entry name" value="Histidine kinase-like ATPase, C-terminal domain"/>
    <property type="match status" value="1"/>
</dbReference>
<feature type="transmembrane region" description="Helical" evidence="2">
    <location>
        <begin position="122"/>
        <end position="147"/>
    </location>
</feature>
<name>A0A1M6DP15_9FIRM</name>